<reference evidence="2" key="1">
    <citation type="submission" date="2019-11" db="EMBL/GenBank/DDBJ databases">
        <title>Characterization of Clostridium perfringens isolates from swine manure treated agricultural soils.</title>
        <authorList>
            <person name="Wushke S.T."/>
        </authorList>
    </citation>
    <scope>NUCLEOTIDE SEQUENCE</scope>
    <source>
        <strain evidence="2">X26</strain>
    </source>
</reference>
<dbReference type="GO" id="GO:0008861">
    <property type="term" value="F:formate C-acetyltransferase activity"/>
    <property type="evidence" value="ECO:0007669"/>
    <property type="project" value="TreeGrafter"/>
</dbReference>
<dbReference type="AlphaFoldDB" id="A0AAW9IEZ8"/>
<accession>A0AAW9IEZ8</accession>
<evidence type="ECO:0000313" key="2">
    <source>
        <dbReference type="EMBL" id="MDZ5000746.1"/>
    </source>
</evidence>
<dbReference type="Proteomes" id="UP001291306">
    <property type="component" value="Unassembled WGS sequence"/>
</dbReference>
<feature type="non-terminal residue" evidence="2">
    <location>
        <position position="1"/>
    </location>
</feature>
<dbReference type="Pfam" id="PF02901">
    <property type="entry name" value="PFL-like"/>
    <property type="match status" value="1"/>
</dbReference>
<dbReference type="EMBL" id="WNVC01000635">
    <property type="protein sequence ID" value="MDZ5000746.1"/>
    <property type="molecule type" value="Genomic_DNA"/>
</dbReference>
<feature type="domain" description="PFL" evidence="1">
    <location>
        <begin position="1"/>
        <end position="181"/>
    </location>
</feature>
<dbReference type="InterPro" id="IPR004184">
    <property type="entry name" value="PFL_dom"/>
</dbReference>
<feature type="non-terminal residue" evidence="2">
    <location>
        <position position="181"/>
    </location>
</feature>
<dbReference type="PANTHER" id="PTHR30191">
    <property type="entry name" value="FORMATE ACETYLTRANSFERASE"/>
    <property type="match status" value="1"/>
</dbReference>
<gene>
    <name evidence="2" type="ORF">GNF79_17110</name>
</gene>
<evidence type="ECO:0000259" key="1">
    <source>
        <dbReference type="PROSITE" id="PS51554"/>
    </source>
</evidence>
<protein>
    <submittedName>
        <fullName evidence="2">Formate acetyltransferase</fullName>
    </submittedName>
</protein>
<proteinExistence type="predicted"/>
<dbReference type="PANTHER" id="PTHR30191:SF0">
    <property type="entry name" value="FORMATE ACETYLTRANSFERASE 1"/>
    <property type="match status" value="1"/>
</dbReference>
<dbReference type="GO" id="GO:0005829">
    <property type="term" value="C:cytosol"/>
    <property type="evidence" value="ECO:0007669"/>
    <property type="project" value="TreeGrafter"/>
</dbReference>
<name>A0AAW9IEZ8_CLOPF</name>
<comment type="caution">
    <text evidence="2">The sequence shown here is derived from an EMBL/GenBank/DDBJ whole genome shotgun (WGS) entry which is preliminary data.</text>
</comment>
<dbReference type="RefSeq" id="WP_322458979.1">
    <property type="nucleotide sequence ID" value="NZ_WNVC01000635.1"/>
</dbReference>
<evidence type="ECO:0000313" key="3">
    <source>
        <dbReference type="Proteomes" id="UP001291306"/>
    </source>
</evidence>
<dbReference type="InterPro" id="IPR050244">
    <property type="entry name" value="Auton_GlycylRad_Cofactor"/>
</dbReference>
<sequence>DTSSVQYENDDLMAPYWGDDYAIACCVSAMKVGKQMQFFGARVNLAKTLLYAINGGKDEKYGMQVGPKLAPITSEYLNYDEVMEKFELMTDWLANLYVNTLNVIHYMHDKYSYEKLQMALHDRDVFRTMACGIAGLSVCAVSLSAIKYAKVKPIRNEEGVAIDFEIEGDFPKYGNDDDRVD</sequence>
<organism evidence="2 3">
    <name type="scientific">Clostridium perfringens</name>
    <dbReference type="NCBI Taxonomy" id="1502"/>
    <lineage>
        <taxon>Bacteria</taxon>
        <taxon>Bacillati</taxon>
        <taxon>Bacillota</taxon>
        <taxon>Clostridia</taxon>
        <taxon>Eubacteriales</taxon>
        <taxon>Clostridiaceae</taxon>
        <taxon>Clostridium</taxon>
    </lineage>
</organism>
<dbReference type="Gene3D" id="3.20.70.20">
    <property type="match status" value="1"/>
</dbReference>
<dbReference type="SUPFAM" id="SSF51998">
    <property type="entry name" value="PFL-like glycyl radical enzymes"/>
    <property type="match status" value="1"/>
</dbReference>
<dbReference type="PROSITE" id="PS51554">
    <property type="entry name" value="PFL"/>
    <property type="match status" value="1"/>
</dbReference>